<accession>A0AAW2GNT2</accession>
<organism evidence="3 4">
    <name type="scientific">Cardiocondyla obscurior</name>
    <dbReference type="NCBI Taxonomy" id="286306"/>
    <lineage>
        <taxon>Eukaryota</taxon>
        <taxon>Metazoa</taxon>
        <taxon>Ecdysozoa</taxon>
        <taxon>Arthropoda</taxon>
        <taxon>Hexapoda</taxon>
        <taxon>Insecta</taxon>
        <taxon>Pterygota</taxon>
        <taxon>Neoptera</taxon>
        <taxon>Endopterygota</taxon>
        <taxon>Hymenoptera</taxon>
        <taxon>Apocrita</taxon>
        <taxon>Aculeata</taxon>
        <taxon>Formicoidea</taxon>
        <taxon>Formicidae</taxon>
        <taxon>Myrmicinae</taxon>
        <taxon>Cardiocondyla</taxon>
    </lineage>
</organism>
<keyword evidence="2" id="KW-0732">Signal</keyword>
<evidence type="ECO:0000256" key="1">
    <source>
        <dbReference type="SAM" id="MobiDB-lite"/>
    </source>
</evidence>
<gene>
    <name evidence="3" type="ORF">PUN28_003801</name>
</gene>
<comment type="caution">
    <text evidence="3">The sequence shown here is derived from an EMBL/GenBank/DDBJ whole genome shotgun (WGS) entry which is preliminary data.</text>
</comment>
<feature type="signal peptide" evidence="2">
    <location>
        <begin position="1"/>
        <end position="18"/>
    </location>
</feature>
<proteinExistence type="predicted"/>
<dbReference type="Proteomes" id="UP001430953">
    <property type="component" value="Unassembled WGS sequence"/>
</dbReference>
<evidence type="ECO:0000313" key="3">
    <source>
        <dbReference type="EMBL" id="KAL0128670.1"/>
    </source>
</evidence>
<feature type="chain" id="PRO_5043912572" evidence="2">
    <location>
        <begin position="19"/>
        <end position="256"/>
    </location>
</feature>
<feature type="region of interest" description="Disordered" evidence="1">
    <location>
        <begin position="156"/>
        <end position="222"/>
    </location>
</feature>
<evidence type="ECO:0000313" key="4">
    <source>
        <dbReference type="Proteomes" id="UP001430953"/>
    </source>
</evidence>
<dbReference type="AlphaFoldDB" id="A0AAW2GNT2"/>
<reference evidence="3 4" key="1">
    <citation type="submission" date="2023-03" db="EMBL/GenBank/DDBJ databases">
        <title>High recombination rates correlate with genetic variation in Cardiocondyla obscurior ants.</title>
        <authorList>
            <person name="Errbii M."/>
        </authorList>
    </citation>
    <scope>NUCLEOTIDE SEQUENCE [LARGE SCALE GENOMIC DNA]</scope>
    <source>
        <strain evidence="3">Alpha-2009</strain>
        <tissue evidence="3">Whole body</tissue>
    </source>
</reference>
<keyword evidence="4" id="KW-1185">Reference proteome</keyword>
<name>A0AAW2GNT2_9HYME</name>
<dbReference type="EMBL" id="JADYXP020000003">
    <property type="protein sequence ID" value="KAL0128670.1"/>
    <property type="molecule type" value="Genomic_DNA"/>
</dbReference>
<evidence type="ECO:0000256" key="2">
    <source>
        <dbReference type="SAM" id="SignalP"/>
    </source>
</evidence>
<sequence>MALILFFLVTTIITFVEVRPAPAKYDQRQDGEFNLQAQLENFLFVFAIPTSNDHLGDLALGALEAISRSKEQALIKSGKVNRQEEPYSLEIVQISENHSNKESPVRKAEGGDAVISSALGQQSISIGDGRVARNVKSFEFPKSRQVPTVPGYLLNTRKTLGPKKRTGSRARNVIGNVWNPNSEPERPGTSLKRQLPRREEEEPPLSNGDKNDVSSGVPKEKQELILLGDGVENCGPGRHRDASGICQFDESVGSLL</sequence>
<protein>
    <submittedName>
        <fullName evidence="3">Uncharacterized protein</fullName>
    </submittedName>
</protein>